<proteinExistence type="predicted"/>
<keyword evidence="1" id="KW-1133">Transmembrane helix</keyword>
<reference evidence="2" key="2">
    <citation type="journal article" date="2020" name="Nat. Commun.">
        <title>Large-scale genome sequencing of mycorrhizal fungi provides insights into the early evolution of symbiotic traits.</title>
        <authorList>
            <person name="Miyauchi S."/>
            <person name="Kiss E."/>
            <person name="Kuo A."/>
            <person name="Drula E."/>
            <person name="Kohler A."/>
            <person name="Sanchez-Garcia M."/>
            <person name="Morin E."/>
            <person name="Andreopoulos B."/>
            <person name="Barry K.W."/>
            <person name="Bonito G."/>
            <person name="Buee M."/>
            <person name="Carver A."/>
            <person name="Chen C."/>
            <person name="Cichocki N."/>
            <person name="Clum A."/>
            <person name="Culley D."/>
            <person name="Crous P.W."/>
            <person name="Fauchery L."/>
            <person name="Girlanda M."/>
            <person name="Hayes R.D."/>
            <person name="Keri Z."/>
            <person name="LaButti K."/>
            <person name="Lipzen A."/>
            <person name="Lombard V."/>
            <person name="Magnuson J."/>
            <person name="Maillard F."/>
            <person name="Murat C."/>
            <person name="Nolan M."/>
            <person name="Ohm R.A."/>
            <person name="Pangilinan J."/>
            <person name="Pereira M.F."/>
            <person name="Perotto S."/>
            <person name="Peter M."/>
            <person name="Pfister S."/>
            <person name="Riley R."/>
            <person name="Sitrit Y."/>
            <person name="Stielow J.B."/>
            <person name="Szollosi G."/>
            <person name="Zifcakova L."/>
            <person name="Stursova M."/>
            <person name="Spatafora J.W."/>
            <person name="Tedersoo L."/>
            <person name="Vaario L.M."/>
            <person name="Yamada A."/>
            <person name="Yan M."/>
            <person name="Wang P."/>
            <person name="Xu J."/>
            <person name="Bruns T."/>
            <person name="Baldrian P."/>
            <person name="Vilgalys R."/>
            <person name="Dunand C."/>
            <person name="Henrissat B."/>
            <person name="Grigoriev I.V."/>
            <person name="Hibbett D."/>
            <person name="Nagy L.G."/>
            <person name="Martin F.M."/>
        </authorList>
    </citation>
    <scope>NUCLEOTIDE SEQUENCE</scope>
    <source>
        <strain evidence="2">Prilba</strain>
    </source>
</reference>
<evidence type="ECO:0000313" key="2">
    <source>
        <dbReference type="EMBL" id="KAF8482998.1"/>
    </source>
</evidence>
<reference evidence="2" key="1">
    <citation type="submission" date="2019-10" db="EMBL/GenBank/DDBJ databases">
        <authorList>
            <consortium name="DOE Joint Genome Institute"/>
            <person name="Kuo A."/>
            <person name="Miyauchi S."/>
            <person name="Kiss E."/>
            <person name="Drula E."/>
            <person name="Kohler A."/>
            <person name="Sanchez-Garcia M."/>
            <person name="Andreopoulos B."/>
            <person name="Barry K.W."/>
            <person name="Bonito G."/>
            <person name="Buee M."/>
            <person name="Carver A."/>
            <person name="Chen C."/>
            <person name="Cichocki N."/>
            <person name="Clum A."/>
            <person name="Culley D."/>
            <person name="Crous P.W."/>
            <person name="Fauchery L."/>
            <person name="Girlanda M."/>
            <person name="Hayes R."/>
            <person name="Keri Z."/>
            <person name="LaButti K."/>
            <person name="Lipzen A."/>
            <person name="Lombard V."/>
            <person name="Magnuson J."/>
            <person name="Maillard F."/>
            <person name="Morin E."/>
            <person name="Murat C."/>
            <person name="Nolan M."/>
            <person name="Ohm R."/>
            <person name="Pangilinan J."/>
            <person name="Pereira M."/>
            <person name="Perotto S."/>
            <person name="Peter M."/>
            <person name="Riley R."/>
            <person name="Sitrit Y."/>
            <person name="Stielow B."/>
            <person name="Szollosi G."/>
            <person name="Zifcakova L."/>
            <person name="Stursova M."/>
            <person name="Spatafora J.W."/>
            <person name="Tedersoo L."/>
            <person name="Vaario L.-M."/>
            <person name="Yamada A."/>
            <person name="Yan M."/>
            <person name="Wang P."/>
            <person name="Xu J."/>
            <person name="Bruns T."/>
            <person name="Baldrian P."/>
            <person name="Vilgalys R."/>
            <person name="Henrissat B."/>
            <person name="Grigoriev I.V."/>
            <person name="Hibbett D."/>
            <person name="Nagy L.G."/>
            <person name="Martin F.M."/>
        </authorList>
    </citation>
    <scope>NUCLEOTIDE SEQUENCE</scope>
    <source>
        <strain evidence="2">Prilba</strain>
    </source>
</reference>
<protein>
    <submittedName>
        <fullName evidence="2">Uncharacterized protein</fullName>
    </submittedName>
</protein>
<dbReference type="Proteomes" id="UP000759537">
    <property type="component" value="Unassembled WGS sequence"/>
</dbReference>
<feature type="transmembrane region" description="Helical" evidence="1">
    <location>
        <begin position="20"/>
        <end position="45"/>
    </location>
</feature>
<sequence>MIARAEVLHLMTHQRRCRCMLQFVASIVFITPVKAMMPLGMLRLVRQRTSQSRFECTKYDAKFSYSERINVYSFGETNPSLSWRRGLHPSPKSSTMNIQ</sequence>
<name>A0A9P5N0B1_9AGAM</name>
<keyword evidence="1" id="KW-0472">Membrane</keyword>
<keyword evidence="3" id="KW-1185">Reference proteome</keyword>
<gene>
    <name evidence="2" type="ORF">DFH94DRAFT_731151</name>
</gene>
<evidence type="ECO:0000313" key="3">
    <source>
        <dbReference type="Proteomes" id="UP000759537"/>
    </source>
</evidence>
<comment type="caution">
    <text evidence="2">The sequence shown here is derived from an EMBL/GenBank/DDBJ whole genome shotgun (WGS) entry which is preliminary data.</text>
</comment>
<organism evidence="2 3">
    <name type="scientific">Russula ochroleuca</name>
    <dbReference type="NCBI Taxonomy" id="152965"/>
    <lineage>
        <taxon>Eukaryota</taxon>
        <taxon>Fungi</taxon>
        <taxon>Dikarya</taxon>
        <taxon>Basidiomycota</taxon>
        <taxon>Agaricomycotina</taxon>
        <taxon>Agaricomycetes</taxon>
        <taxon>Russulales</taxon>
        <taxon>Russulaceae</taxon>
        <taxon>Russula</taxon>
    </lineage>
</organism>
<dbReference type="AlphaFoldDB" id="A0A9P5N0B1"/>
<keyword evidence="1" id="KW-0812">Transmembrane</keyword>
<accession>A0A9P5N0B1</accession>
<evidence type="ECO:0000256" key="1">
    <source>
        <dbReference type="SAM" id="Phobius"/>
    </source>
</evidence>
<dbReference type="EMBL" id="WHVB01000005">
    <property type="protein sequence ID" value="KAF8482998.1"/>
    <property type="molecule type" value="Genomic_DNA"/>
</dbReference>